<gene>
    <name evidence="2" type="ORF">EVAR_60854_1</name>
</gene>
<dbReference type="EMBL" id="BGZK01001103">
    <property type="protein sequence ID" value="GBP71288.1"/>
    <property type="molecule type" value="Genomic_DNA"/>
</dbReference>
<reference evidence="2 3" key="1">
    <citation type="journal article" date="2019" name="Commun. Biol.">
        <title>The bagworm genome reveals a unique fibroin gene that provides high tensile strength.</title>
        <authorList>
            <person name="Kono N."/>
            <person name="Nakamura H."/>
            <person name="Ohtoshi R."/>
            <person name="Tomita M."/>
            <person name="Numata K."/>
            <person name="Arakawa K."/>
        </authorList>
    </citation>
    <scope>NUCLEOTIDE SEQUENCE [LARGE SCALE GENOMIC DNA]</scope>
</reference>
<sequence length="152" mass="16857">MESERFLQMTTGTTKSCRHRPNTQGKQRLRKRNPTHARHPIDFQTFEYAHLDIAGPKRAAGRSGPECTTNTQFKSTNTQFTFTPLKLGAVQVMLSIGKAQHGTVIVRALSGQVRHLSTFGHSKVRPGEMARRPFGRSARGGVVTSEQMPVEG</sequence>
<accession>A0A4C1Y5U4</accession>
<feature type="compositionally biased region" description="Basic residues" evidence="1">
    <location>
        <begin position="16"/>
        <end position="38"/>
    </location>
</feature>
<feature type="region of interest" description="Disordered" evidence="1">
    <location>
        <begin position="1"/>
        <end position="38"/>
    </location>
</feature>
<evidence type="ECO:0000313" key="3">
    <source>
        <dbReference type="Proteomes" id="UP000299102"/>
    </source>
</evidence>
<organism evidence="2 3">
    <name type="scientific">Eumeta variegata</name>
    <name type="common">Bagworm moth</name>
    <name type="synonym">Eumeta japonica</name>
    <dbReference type="NCBI Taxonomy" id="151549"/>
    <lineage>
        <taxon>Eukaryota</taxon>
        <taxon>Metazoa</taxon>
        <taxon>Ecdysozoa</taxon>
        <taxon>Arthropoda</taxon>
        <taxon>Hexapoda</taxon>
        <taxon>Insecta</taxon>
        <taxon>Pterygota</taxon>
        <taxon>Neoptera</taxon>
        <taxon>Endopterygota</taxon>
        <taxon>Lepidoptera</taxon>
        <taxon>Glossata</taxon>
        <taxon>Ditrysia</taxon>
        <taxon>Tineoidea</taxon>
        <taxon>Psychidae</taxon>
        <taxon>Oiketicinae</taxon>
        <taxon>Eumeta</taxon>
    </lineage>
</organism>
<comment type="caution">
    <text evidence="2">The sequence shown here is derived from an EMBL/GenBank/DDBJ whole genome shotgun (WGS) entry which is preliminary data.</text>
</comment>
<proteinExistence type="predicted"/>
<dbReference type="Proteomes" id="UP000299102">
    <property type="component" value="Unassembled WGS sequence"/>
</dbReference>
<name>A0A4C1Y5U4_EUMVA</name>
<feature type="region of interest" description="Disordered" evidence="1">
    <location>
        <begin position="125"/>
        <end position="152"/>
    </location>
</feature>
<evidence type="ECO:0000256" key="1">
    <source>
        <dbReference type="SAM" id="MobiDB-lite"/>
    </source>
</evidence>
<protein>
    <submittedName>
        <fullName evidence="2">Uncharacterized protein</fullName>
    </submittedName>
</protein>
<dbReference type="AlphaFoldDB" id="A0A4C1Y5U4"/>
<evidence type="ECO:0000313" key="2">
    <source>
        <dbReference type="EMBL" id="GBP71288.1"/>
    </source>
</evidence>
<keyword evidence="3" id="KW-1185">Reference proteome</keyword>